<proteinExistence type="predicted"/>
<reference evidence="1" key="1">
    <citation type="submission" date="2023-04" db="EMBL/GenBank/DDBJ databases">
        <title>A chromosome-level genome assembly of the parasitoid wasp Eretmocerus hayati.</title>
        <authorList>
            <person name="Zhong Y."/>
            <person name="Liu S."/>
            <person name="Liu Y."/>
        </authorList>
    </citation>
    <scope>NUCLEOTIDE SEQUENCE</scope>
    <source>
        <strain evidence="1">ZJU_SS_LIU_2023</strain>
    </source>
</reference>
<organism evidence="1 2">
    <name type="scientific">Eretmocerus hayati</name>
    <dbReference type="NCBI Taxonomy" id="131215"/>
    <lineage>
        <taxon>Eukaryota</taxon>
        <taxon>Metazoa</taxon>
        <taxon>Ecdysozoa</taxon>
        <taxon>Arthropoda</taxon>
        <taxon>Hexapoda</taxon>
        <taxon>Insecta</taxon>
        <taxon>Pterygota</taxon>
        <taxon>Neoptera</taxon>
        <taxon>Endopterygota</taxon>
        <taxon>Hymenoptera</taxon>
        <taxon>Apocrita</taxon>
        <taxon>Proctotrupomorpha</taxon>
        <taxon>Chalcidoidea</taxon>
        <taxon>Aphelinidae</taxon>
        <taxon>Aphelininae</taxon>
        <taxon>Eretmocerus</taxon>
    </lineage>
</organism>
<accession>A0ACC2NXQ0</accession>
<comment type="caution">
    <text evidence="1">The sequence shown here is derived from an EMBL/GenBank/DDBJ whole genome shotgun (WGS) entry which is preliminary data.</text>
</comment>
<dbReference type="EMBL" id="CM056742">
    <property type="protein sequence ID" value="KAJ8676059.1"/>
    <property type="molecule type" value="Genomic_DNA"/>
</dbReference>
<sequence>MTSKRVNNSSTDDVMQWLSSLWSVFGLNTDLPKECNPLSSKQEEYLVSEGISVPSDYCYISGSGIYKLHEDLATWKEARSICKSEGGRLAILKSKEAADVLAQMFRNSDLMYEGDKPSKGVFLGFHDIDHEGEFVTIQGQPLEETGFNEWSPEWDGQPDNGLVIGQSAKSQNCGALAYDGKLDDVGCSWKLGYVCEIPLRKKHS</sequence>
<dbReference type="Proteomes" id="UP001239111">
    <property type="component" value="Chromosome 2"/>
</dbReference>
<gene>
    <name evidence="1" type="ORF">QAD02_011845</name>
</gene>
<protein>
    <submittedName>
        <fullName evidence="1">Uncharacterized protein</fullName>
    </submittedName>
</protein>
<keyword evidence="2" id="KW-1185">Reference proteome</keyword>
<name>A0ACC2NXQ0_9HYME</name>
<evidence type="ECO:0000313" key="1">
    <source>
        <dbReference type="EMBL" id="KAJ8676059.1"/>
    </source>
</evidence>
<evidence type="ECO:0000313" key="2">
    <source>
        <dbReference type="Proteomes" id="UP001239111"/>
    </source>
</evidence>